<protein>
    <submittedName>
        <fullName evidence="2">Uncharacterized protein</fullName>
    </submittedName>
</protein>
<organism evidence="2 3">
    <name type="scientific">Salinactinospora qingdaonensis</name>
    <dbReference type="NCBI Taxonomy" id="702744"/>
    <lineage>
        <taxon>Bacteria</taxon>
        <taxon>Bacillati</taxon>
        <taxon>Actinomycetota</taxon>
        <taxon>Actinomycetes</taxon>
        <taxon>Streptosporangiales</taxon>
        <taxon>Nocardiopsidaceae</taxon>
        <taxon>Salinactinospora</taxon>
    </lineage>
</organism>
<evidence type="ECO:0000256" key="1">
    <source>
        <dbReference type="SAM" id="MobiDB-lite"/>
    </source>
</evidence>
<dbReference type="EMBL" id="BAABDD010000008">
    <property type="protein sequence ID" value="GAA3741784.1"/>
    <property type="molecule type" value="Genomic_DNA"/>
</dbReference>
<evidence type="ECO:0000313" key="3">
    <source>
        <dbReference type="Proteomes" id="UP001500908"/>
    </source>
</evidence>
<dbReference type="Proteomes" id="UP001500908">
    <property type="component" value="Unassembled WGS sequence"/>
</dbReference>
<feature type="compositionally biased region" description="Basic and acidic residues" evidence="1">
    <location>
        <begin position="35"/>
        <end position="45"/>
    </location>
</feature>
<gene>
    <name evidence="2" type="ORF">GCM10022402_21940</name>
</gene>
<name>A0ABP7FK30_9ACTN</name>
<comment type="caution">
    <text evidence="2">The sequence shown here is derived from an EMBL/GenBank/DDBJ whole genome shotgun (WGS) entry which is preliminary data.</text>
</comment>
<reference evidence="3" key="1">
    <citation type="journal article" date="2019" name="Int. J. Syst. Evol. Microbiol.">
        <title>The Global Catalogue of Microorganisms (GCM) 10K type strain sequencing project: providing services to taxonomists for standard genome sequencing and annotation.</title>
        <authorList>
            <consortium name="The Broad Institute Genomics Platform"/>
            <consortium name="The Broad Institute Genome Sequencing Center for Infectious Disease"/>
            <person name="Wu L."/>
            <person name="Ma J."/>
        </authorList>
    </citation>
    <scope>NUCLEOTIDE SEQUENCE [LARGE SCALE GENOMIC DNA]</scope>
    <source>
        <strain evidence="3">JCM 17137</strain>
    </source>
</reference>
<feature type="compositionally biased region" description="Basic and acidic residues" evidence="1">
    <location>
        <begin position="1"/>
        <end position="10"/>
    </location>
</feature>
<keyword evidence="3" id="KW-1185">Reference proteome</keyword>
<feature type="compositionally biased region" description="Gly residues" evidence="1">
    <location>
        <begin position="11"/>
        <end position="34"/>
    </location>
</feature>
<sequence length="94" mass="9087">MTSSGARRDTGGGGGVLRGPGAGGADHGPGGGAARGDRAPKEGKRLPTASAVVGPGRAGSGAAGRAGQEPSISVTSAAMGERSERFRVMWENNG</sequence>
<accession>A0ABP7FK30</accession>
<feature type="region of interest" description="Disordered" evidence="1">
    <location>
        <begin position="1"/>
        <end position="79"/>
    </location>
</feature>
<proteinExistence type="predicted"/>
<evidence type="ECO:0000313" key="2">
    <source>
        <dbReference type="EMBL" id="GAA3741784.1"/>
    </source>
</evidence>